<dbReference type="Gene3D" id="1.20.1280.50">
    <property type="match status" value="1"/>
</dbReference>
<keyword evidence="1" id="KW-0833">Ubl conjugation pathway</keyword>
<dbReference type="EMBL" id="JAUZQC010000009">
    <property type="protein sequence ID" value="KAK5865471.1"/>
    <property type="molecule type" value="Genomic_DNA"/>
</dbReference>
<gene>
    <name evidence="3" type="ORF">PBY51_019739</name>
</gene>
<dbReference type="SMART" id="SM00256">
    <property type="entry name" value="FBOX"/>
    <property type="match status" value="1"/>
</dbReference>
<evidence type="ECO:0000313" key="3">
    <source>
        <dbReference type="EMBL" id="KAK5865471.1"/>
    </source>
</evidence>
<accession>A0AAN7XK98</accession>
<dbReference type="PANTHER" id="PTHR12874:SF9">
    <property type="entry name" value="F-BOX ONLY PROTEIN 48"/>
    <property type="match status" value="1"/>
</dbReference>
<dbReference type="SUPFAM" id="SSF81383">
    <property type="entry name" value="F-box domain"/>
    <property type="match status" value="1"/>
</dbReference>
<dbReference type="AlphaFoldDB" id="A0AAN7XK98"/>
<evidence type="ECO:0000259" key="2">
    <source>
        <dbReference type="PROSITE" id="PS50181"/>
    </source>
</evidence>
<comment type="caution">
    <text evidence="3">The sequence shown here is derived from an EMBL/GenBank/DDBJ whole genome shotgun (WGS) entry which is preliminary data.</text>
</comment>
<evidence type="ECO:0000256" key="1">
    <source>
        <dbReference type="RuleBase" id="RU369085"/>
    </source>
</evidence>
<protein>
    <recommendedName>
        <fullName evidence="2">F-box domain-containing protein</fullName>
    </recommendedName>
</protein>
<dbReference type="Proteomes" id="UP001346869">
    <property type="component" value="Unassembled WGS sequence"/>
</dbReference>
<name>A0AAN7XK98_ELEMC</name>
<dbReference type="GO" id="GO:0019005">
    <property type="term" value="C:SCF ubiquitin ligase complex"/>
    <property type="evidence" value="ECO:0007669"/>
    <property type="project" value="UniProtKB-UniRule"/>
</dbReference>
<reference evidence="3 4" key="1">
    <citation type="journal article" date="2023" name="Genes (Basel)">
        <title>Chromosome-Level Genome Assembly and Circadian Gene Repertoire of the Patagonia Blennie Eleginops maclovinus-The Closest Ancestral Proxy of Antarctic Cryonotothenioids.</title>
        <authorList>
            <person name="Cheng C.C."/>
            <person name="Rivera-Colon A.G."/>
            <person name="Minhas B.F."/>
            <person name="Wilson L."/>
            <person name="Rayamajhi N."/>
            <person name="Vargas-Chacoff L."/>
            <person name="Catchen J.M."/>
        </authorList>
    </citation>
    <scope>NUCLEOTIDE SEQUENCE [LARGE SCALE GENOMIC DNA]</scope>
    <source>
        <strain evidence="3">JMC-PN-2008</strain>
    </source>
</reference>
<feature type="domain" description="F-box" evidence="2">
    <location>
        <begin position="30"/>
        <end position="77"/>
    </location>
</feature>
<dbReference type="PROSITE" id="PS50181">
    <property type="entry name" value="FBOX"/>
    <property type="match status" value="1"/>
</dbReference>
<evidence type="ECO:0000313" key="4">
    <source>
        <dbReference type="Proteomes" id="UP001346869"/>
    </source>
</evidence>
<dbReference type="InterPro" id="IPR036047">
    <property type="entry name" value="F-box-like_dom_sf"/>
</dbReference>
<dbReference type="GO" id="GO:0016567">
    <property type="term" value="P:protein ubiquitination"/>
    <property type="evidence" value="ECO:0007669"/>
    <property type="project" value="UniProtKB-UniRule"/>
</dbReference>
<dbReference type="InterPro" id="IPR001810">
    <property type="entry name" value="F-box_dom"/>
</dbReference>
<dbReference type="GO" id="GO:0005737">
    <property type="term" value="C:cytoplasm"/>
    <property type="evidence" value="ECO:0007669"/>
    <property type="project" value="TreeGrafter"/>
</dbReference>
<proteinExistence type="predicted"/>
<dbReference type="GO" id="GO:0031146">
    <property type="term" value="P:SCF-dependent proteasomal ubiquitin-dependent protein catabolic process"/>
    <property type="evidence" value="ECO:0007669"/>
    <property type="project" value="UniProtKB-UniRule"/>
</dbReference>
<sequence>MQHDTATTSPVFLCSKRRPSLISTCNVPPENFAETLPTEMSVKIFGELDTESLCSAALTCRLWRDIIEESEQVWRRQCLLVRAVCQREVDSDRRDGLSWKVTLVKNYNRSCYKRDWLRGRYSHVRSAEELRGRKMTPLDAETWGEILQAELDR</sequence>
<dbReference type="Pfam" id="PF12937">
    <property type="entry name" value="F-box-like"/>
    <property type="match status" value="1"/>
</dbReference>
<comment type="pathway">
    <text evidence="1">Protein modification; protein ubiquitination.</text>
</comment>
<keyword evidence="4" id="KW-1185">Reference proteome</keyword>
<reference evidence="3 4" key="2">
    <citation type="journal article" date="2023" name="Mol. Biol. Evol.">
        <title>Genomics of Secondarily Temperate Adaptation in the Only Non-Antarctic Icefish.</title>
        <authorList>
            <person name="Rivera-Colon A.G."/>
            <person name="Rayamajhi N."/>
            <person name="Minhas B.F."/>
            <person name="Madrigal G."/>
            <person name="Bilyk K.T."/>
            <person name="Yoon V."/>
            <person name="Hune M."/>
            <person name="Gregory S."/>
            <person name="Cheng C.H.C."/>
            <person name="Catchen J.M."/>
        </authorList>
    </citation>
    <scope>NUCLEOTIDE SEQUENCE [LARGE SCALE GENOMIC DNA]</scope>
    <source>
        <strain evidence="3">JMC-PN-2008</strain>
    </source>
</reference>
<dbReference type="PANTHER" id="PTHR12874">
    <property type="entry name" value="F-BOX ONLY PROTEIN 48-RELATED"/>
    <property type="match status" value="1"/>
</dbReference>
<organism evidence="3 4">
    <name type="scientific">Eleginops maclovinus</name>
    <name type="common">Patagonian blennie</name>
    <name type="synonym">Eleginus maclovinus</name>
    <dbReference type="NCBI Taxonomy" id="56733"/>
    <lineage>
        <taxon>Eukaryota</taxon>
        <taxon>Metazoa</taxon>
        <taxon>Chordata</taxon>
        <taxon>Craniata</taxon>
        <taxon>Vertebrata</taxon>
        <taxon>Euteleostomi</taxon>
        <taxon>Actinopterygii</taxon>
        <taxon>Neopterygii</taxon>
        <taxon>Teleostei</taxon>
        <taxon>Neoteleostei</taxon>
        <taxon>Acanthomorphata</taxon>
        <taxon>Eupercaria</taxon>
        <taxon>Perciformes</taxon>
        <taxon>Notothenioidei</taxon>
        <taxon>Eleginopidae</taxon>
        <taxon>Eleginops</taxon>
    </lineage>
</organism>